<dbReference type="Gene3D" id="3.50.50.60">
    <property type="entry name" value="FAD/NAD(P)-binding domain"/>
    <property type="match status" value="1"/>
</dbReference>
<dbReference type="InterPro" id="IPR000595">
    <property type="entry name" value="cNMP-bd_dom"/>
</dbReference>
<evidence type="ECO:0000259" key="6">
    <source>
        <dbReference type="PROSITE" id="PS50042"/>
    </source>
</evidence>
<protein>
    <recommendedName>
        <fullName evidence="6">Cyclic nucleotide-binding domain-containing protein</fullName>
    </recommendedName>
</protein>
<evidence type="ECO:0000256" key="3">
    <source>
        <dbReference type="ARBA" id="ARBA00022827"/>
    </source>
</evidence>
<reference evidence="7 8" key="1">
    <citation type="submission" date="2017-11" db="EMBL/GenBank/DDBJ databases">
        <title>Comparative genomics of Botrytis spp.</title>
        <authorList>
            <person name="Valero-Jimenez C.A."/>
            <person name="Tapia P."/>
            <person name="Veloso J."/>
            <person name="Silva-Moreno E."/>
            <person name="Staats M."/>
            <person name="Valdes J.H."/>
            <person name="Van Kan J.A.L."/>
        </authorList>
    </citation>
    <scope>NUCLEOTIDE SEQUENCE [LARGE SCALE GENOMIC DNA]</scope>
    <source>
        <strain evidence="7 8">MUCL2830</strain>
    </source>
</reference>
<dbReference type="InterPro" id="IPR002938">
    <property type="entry name" value="FAD-bd"/>
</dbReference>
<sequence>MTSPHVLIIGAGMSGLTLAQQLKKSNISFTVFERDVKNDSRGQGWALSLFGEAYDLMKTLMPSELGPVEQTSHLYPLDLQPQFSFYDITRPEFRVGVIADDTLKVVRANRRRMREWLMQGIDVQFNKRLLRVEEQGDKVTAYFEDGTSATGDFLVGAEGTRSVVRREHFLKGQDVMKPLPIGSIFGEISLSGDDFSKQLTNSHSNYIVMDPRLSGDEQTAIFCALNRVSPDCKTGYYYYILLWVDKNTPKVGEKKWTESASQEQLAAFAREKTNHYPDKLRSLIDKIPTEGYNTPGFQLLSVELEPEQLPPGRVLLIGDAAHSMAPSLDALNYILTLRIKVRALAANTAFVDAFRLSNVLTRARDTKASGEVLNDLISAFNADMISRGKFASSVSNTVLEAYGEDAKFITFGREAGLMPPKAVKLQDIKILG</sequence>
<dbReference type="Pfam" id="PF01494">
    <property type="entry name" value="FAD_binding_3"/>
    <property type="match status" value="1"/>
</dbReference>
<name>A0A4Y8D9N4_9HELO</name>
<evidence type="ECO:0000313" key="7">
    <source>
        <dbReference type="EMBL" id="TEY74880.1"/>
    </source>
</evidence>
<dbReference type="SUPFAM" id="SSF51905">
    <property type="entry name" value="FAD/NAD(P)-binding domain"/>
    <property type="match status" value="1"/>
</dbReference>
<dbReference type="STRING" id="38488.A0A4Y8D9N4"/>
<dbReference type="AlphaFoldDB" id="A0A4Y8D9N4"/>
<gene>
    <name evidence="7" type="ORF">BOTCAL_0068g00060</name>
</gene>
<keyword evidence="2" id="KW-0285">Flavoprotein</keyword>
<dbReference type="EMBL" id="PHWZ01000068">
    <property type="protein sequence ID" value="TEY74880.1"/>
    <property type="molecule type" value="Genomic_DNA"/>
</dbReference>
<feature type="domain" description="Cyclic nucleotide-binding" evidence="6">
    <location>
        <begin position="152"/>
        <end position="190"/>
    </location>
</feature>
<keyword evidence="4" id="KW-0560">Oxidoreductase</keyword>
<evidence type="ECO:0000256" key="4">
    <source>
        <dbReference type="ARBA" id="ARBA00023002"/>
    </source>
</evidence>
<keyword evidence="8" id="KW-1185">Reference proteome</keyword>
<dbReference type="Proteomes" id="UP000297299">
    <property type="component" value="Unassembled WGS sequence"/>
</dbReference>
<proteinExistence type="predicted"/>
<keyword evidence="3" id="KW-0274">FAD</keyword>
<dbReference type="Pfam" id="PF13450">
    <property type="entry name" value="NAD_binding_8"/>
    <property type="match status" value="1"/>
</dbReference>
<dbReference type="PRINTS" id="PR00420">
    <property type="entry name" value="RNGMNOXGNASE"/>
</dbReference>
<dbReference type="PANTHER" id="PTHR47178:SF6">
    <property type="entry name" value="FAD-BINDING DOMAIN-CONTAINING PROTEIN"/>
    <property type="match status" value="1"/>
</dbReference>
<dbReference type="PANTHER" id="PTHR47178">
    <property type="entry name" value="MONOOXYGENASE, FAD-BINDING"/>
    <property type="match status" value="1"/>
</dbReference>
<evidence type="ECO:0000256" key="2">
    <source>
        <dbReference type="ARBA" id="ARBA00022630"/>
    </source>
</evidence>
<comment type="caution">
    <text evidence="7">The sequence shown here is derived from an EMBL/GenBank/DDBJ whole genome shotgun (WGS) entry which is preliminary data.</text>
</comment>
<accession>A0A4Y8D9N4</accession>
<comment type="cofactor">
    <cofactor evidence="1">
        <name>FAD</name>
        <dbReference type="ChEBI" id="CHEBI:57692"/>
    </cofactor>
</comment>
<dbReference type="GO" id="GO:0071949">
    <property type="term" value="F:FAD binding"/>
    <property type="evidence" value="ECO:0007669"/>
    <property type="project" value="InterPro"/>
</dbReference>
<organism evidence="7 8">
    <name type="scientific">Botryotinia calthae</name>
    <dbReference type="NCBI Taxonomy" id="38488"/>
    <lineage>
        <taxon>Eukaryota</taxon>
        <taxon>Fungi</taxon>
        <taxon>Dikarya</taxon>
        <taxon>Ascomycota</taxon>
        <taxon>Pezizomycotina</taxon>
        <taxon>Leotiomycetes</taxon>
        <taxon>Helotiales</taxon>
        <taxon>Sclerotiniaceae</taxon>
        <taxon>Botryotinia</taxon>
    </lineage>
</organism>
<dbReference type="PROSITE" id="PS50042">
    <property type="entry name" value="CNMP_BINDING_3"/>
    <property type="match status" value="1"/>
</dbReference>
<evidence type="ECO:0000256" key="5">
    <source>
        <dbReference type="ARBA" id="ARBA00023033"/>
    </source>
</evidence>
<dbReference type="OrthoDB" id="47494at2759"/>
<dbReference type="InterPro" id="IPR036188">
    <property type="entry name" value="FAD/NAD-bd_sf"/>
</dbReference>
<keyword evidence="5" id="KW-0503">Monooxygenase</keyword>
<evidence type="ECO:0000313" key="8">
    <source>
        <dbReference type="Proteomes" id="UP000297299"/>
    </source>
</evidence>
<evidence type="ECO:0000256" key="1">
    <source>
        <dbReference type="ARBA" id="ARBA00001974"/>
    </source>
</evidence>
<dbReference type="GO" id="GO:0004497">
    <property type="term" value="F:monooxygenase activity"/>
    <property type="evidence" value="ECO:0007669"/>
    <property type="project" value="UniProtKB-KW"/>
</dbReference>